<dbReference type="InterPro" id="IPR038729">
    <property type="entry name" value="Rad50/SbcC_AAA"/>
</dbReference>
<dbReference type="Gene3D" id="3.40.50.300">
    <property type="entry name" value="P-loop containing nucleotide triphosphate hydrolases"/>
    <property type="match status" value="2"/>
</dbReference>
<dbReference type="GO" id="GO:0006302">
    <property type="term" value="P:double-strand break repair"/>
    <property type="evidence" value="ECO:0007669"/>
    <property type="project" value="InterPro"/>
</dbReference>
<reference evidence="7" key="1">
    <citation type="submission" date="2008-12" db="EMBL/GenBank/DDBJ databases">
        <title>Annotation of Streptomyces ghanaensis ATCC 14672.</title>
        <authorList>
            <consortium name="The Broad Institute Genome Sequencing Platform"/>
            <consortium name="Broad Institute Microbial Sequencing Center"/>
            <person name="Fischbach M."/>
            <person name="Ward D."/>
            <person name="Young S."/>
            <person name="Kodira C.D."/>
            <person name="Zeng Q."/>
            <person name="Koehrsen M."/>
            <person name="Godfrey P."/>
            <person name="Alvarado L."/>
            <person name="Berlin A.M."/>
            <person name="Borenstein D."/>
            <person name="Chen Z."/>
            <person name="Engels R."/>
            <person name="Freedman E."/>
            <person name="Gellesch M."/>
            <person name="Goldberg J."/>
            <person name="Griggs A."/>
            <person name="Gujja S."/>
            <person name="Heiman D.I."/>
            <person name="Hepburn T.A."/>
            <person name="Howarth C."/>
            <person name="Jen D."/>
            <person name="Larson L."/>
            <person name="Lewis B."/>
            <person name="Mehta T."/>
            <person name="Park D."/>
            <person name="Pearson M."/>
            <person name="Roberts A."/>
            <person name="Saif S."/>
            <person name="Shea T.D."/>
            <person name="Shenoy N."/>
            <person name="Sisk P."/>
            <person name="Stolte C."/>
            <person name="Sykes S.N."/>
            <person name="Walk T."/>
            <person name="White J."/>
            <person name="Yandava C."/>
            <person name="Straight P."/>
            <person name="Clardy J."/>
            <person name="Hung D."/>
            <person name="Kolter R."/>
            <person name="Mekalanos J."/>
            <person name="Walker S."/>
            <person name="Walsh C.T."/>
            <person name="Wieland B.L.C."/>
            <person name="Ilzarbe M."/>
            <person name="Galagan J."/>
            <person name="Nusbaum C."/>
            <person name="Birren B."/>
        </authorList>
    </citation>
    <scope>NUCLEOTIDE SEQUENCE [LARGE SCALE GENOMIC DNA]</scope>
    <source>
        <strain evidence="7">ATCC 14672 / DSM 40746 / JCM 4963 / KCTC 9882 / NRRL B-12104 / FH 1290</strain>
    </source>
</reference>
<accession>D6A6P5</accession>
<feature type="domain" description="Rad50/SbcC-type AAA" evidence="5">
    <location>
        <begin position="69"/>
        <end position="153"/>
    </location>
</feature>
<evidence type="ECO:0000256" key="1">
    <source>
        <dbReference type="ARBA" id="ARBA00006930"/>
    </source>
</evidence>
<dbReference type="SUPFAM" id="SSF52540">
    <property type="entry name" value="P-loop containing nucleoside triphosphate hydrolases"/>
    <property type="match status" value="1"/>
</dbReference>
<evidence type="ECO:0000256" key="4">
    <source>
        <dbReference type="SAM" id="MobiDB-lite"/>
    </source>
</evidence>
<protein>
    <recommendedName>
        <fullName evidence="3">Nuclease SbcCD subunit C</fullName>
    </recommendedName>
</protein>
<name>D6A6P5_STRV1</name>
<dbReference type="PANTHER" id="PTHR32114">
    <property type="entry name" value="ABC TRANSPORTER ABCH.3"/>
    <property type="match status" value="1"/>
</dbReference>
<evidence type="ECO:0000256" key="2">
    <source>
        <dbReference type="ARBA" id="ARBA00011322"/>
    </source>
</evidence>
<evidence type="ECO:0000313" key="6">
    <source>
        <dbReference type="EMBL" id="EFE69820.2"/>
    </source>
</evidence>
<dbReference type="RefSeq" id="WP_004988844.1">
    <property type="nucleotide sequence ID" value="NZ_DS999641.1"/>
</dbReference>
<evidence type="ECO:0000259" key="5">
    <source>
        <dbReference type="Pfam" id="PF13476"/>
    </source>
</evidence>
<dbReference type="Proteomes" id="UP000003824">
    <property type="component" value="Unassembled WGS sequence"/>
</dbReference>
<dbReference type="InterPro" id="IPR027417">
    <property type="entry name" value="P-loop_NTPase"/>
</dbReference>
<evidence type="ECO:0000256" key="3">
    <source>
        <dbReference type="ARBA" id="ARBA00013368"/>
    </source>
</evidence>
<comment type="subunit">
    <text evidence="2">Heterodimer of SbcC and SbcD.</text>
</comment>
<sequence>MPVSADPAPDPSPAGPSAREPAVGTLARHIAERVAGSDLDEATRALLLTAFQDDGPARGRMPGAYLQSVTVSGFRGIGRTARLPLTPGPGLTLVTGRNGSGKSSFAEAVEIALTGDNARWRGRSDIWRRSWRNLHHGEQPQVTVELRVDGGPEPATVLRTWHGDDVAHSTAELDRPGHDPVPLTDLGWQNDLTTYRPFLSYSELGQVIGGKPSEMYDAVASILGLEQLAAVDKRLRELARDYEAPAKAAKAELSALLSLLDSTDDPRARAAHTALSGRCPDLARAAELAAGTGAADEALLLDLRRRSTLTGPDTEAVAEAAARLREAVAVADDLRGTSAEDALRRAELLARALTHHRAHPALDACPVCGGPARLDEEWAQDAAEQERRLRAEAEQALTARRELDAAVQAVRDLAVPPPHWLPPEIATAWDDWLRCRTVSDPAVLASLAEEAARTAADAARITRQEAAARLTEQDDTWRDAARALGAWLDKAREAEQAAPHLARVKAAHTWLKATHEEIRADRMRPIAEDAQRIWSHLRQQSNVVLGPVRLSGSATQRKVALDVTVDDIDAPALGVMSQGELHSLALSLFLPRTFLPENPFRFLVIDDPVQSMDPAKVDGLARVLALIAEHRQVVVFTHDTRLPQALKYLRLPATVLTVDRRERSAVRVRSGDDPVKQALHDAKALARTRDLPGDVVARVLPGLCRTALEAALLEPARRRLLGRGLPHAEIEQHIAKARKLTELASLALYGETDRVGETMDDLTRAYGRQATDHIRWCNRGAHEAVPVGDVEEIIRRTADLAKAVRSL</sequence>
<dbReference type="GO" id="GO:0016887">
    <property type="term" value="F:ATP hydrolysis activity"/>
    <property type="evidence" value="ECO:0007669"/>
    <property type="project" value="InterPro"/>
</dbReference>
<dbReference type="PANTHER" id="PTHR32114:SF2">
    <property type="entry name" value="ABC TRANSPORTER ABCH.3"/>
    <property type="match status" value="1"/>
</dbReference>
<comment type="similarity">
    <text evidence="1">Belongs to the SMC family. SbcC subfamily.</text>
</comment>
<proteinExistence type="inferred from homology"/>
<dbReference type="EMBL" id="DS999641">
    <property type="protein sequence ID" value="EFE69820.2"/>
    <property type="molecule type" value="Genomic_DNA"/>
</dbReference>
<dbReference type="AlphaFoldDB" id="D6A6P5"/>
<dbReference type="Pfam" id="PF13476">
    <property type="entry name" value="AAA_23"/>
    <property type="match status" value="1"/>
</dbReference>
<gene>
    <name evidence="6" type="ORF">SSFG_05063</name>
</gene>
<evidence type="ECO:0000313" key="7">
    <source>
        <dbReference type="Proteomes" id="UP000003824"/>
    </source>
</evidence>
<organism evidence="6 7">
    <name type="scientific">Streptomyces viridosporus (strain ATCC 14672 / DSM 40746 / JCM 4963 / KCTC 9882 / NRRL B-12104 / FH 1290)</name>
    <name type="common">Streptomyces ghanaensis</name>
    <dbReference type="NCBI Taxonomy" id="566461"/>
    <lineage>
        <taxon>Bacteria</taxon>
        <taxon>Bacillati</taxon>
        <taxon>Actinomycetota</taxon>
        <taxon>Actinomycetes</taxon>
        <taxon>Kitasatosporales</taxon>
        <taxon>Streptomycetaceae</taxon>
        <taxon>Streptomyces</taxon>
    </lineage>
</organism>
<feature type="region of interest" description="Disordered" evidence="4">
    <location>
        <begin position="1"/>
        <end position="23"/>
    </location>
</feature>
<dbReference type="eggNOG" id="COG1196">
    <property type="taxonomic scope" value="Bacteria"/>
</dbReference>